<dbReference type="PROSITE" id="PS50262">
    <property type="entry name" value="G_PROTEIN_RECEP_F1_2"/>
    <property type="match status" value="1"/>
</dbReference>
<reference evidence="14" key="2">
    <citation type="submission" date="2025-09" db="UniProtKB">
        <authorList>
            <consortium name="Ensembl"/>
        </authorList>
    </citation>
    <scope>IDENTIFICATION</scope>
</reference>
<keyword evidence="2" id="KW-1003">Cell membrane</keyword>
<dbReference type="STRING" id="409849.ENSPMGP00000001440"/>
<feature type="transmembrane region" description="Helical" evidence="12">
    <location>
        <begin position="211"/>
        <end position="232"/>
    </location>
</feature>
<keyword evidence="10 11" id="KW-0807">Transducer</keyword>
<evidence type="ECO:0000256" key="3">
    <source>
        <dbReference type="ARBA" id="ARBA00022692"/>
    </source>
</evidence>
<evidence type="ECO:0000256" key="4">
    <source>
        <dbReference type="ARBA" id="ARBA00022989"/>
    </source>
</evidence>
<dbReference type="AlphaFoldDB" id="A0A3B3ZA19"/>
<feature type="transmembrane region" description="Helical" evidence="12">
    <location>
        <begin position="158"/>
        <end position="178"/>
    </location>
</feature>
<evidence type="ECO:0000313" key="14">
    <source>
        <dbReference type="Ensembl" id="ENSPMGP00000001440.1"/>
    </source>
</evidence>
<dbReference type="PANTHER" id="PTHR24238:SF74">
    <property type="entry name" value="PROKINETICIN RECEPTOR 2"/>
    <property type="match status" value="1"/>
</dbReference>
<dbReference type="Proteomes" id="UP000261520">
    <property type="component" value="Unplaced"/>
</dbReference>
<evidence type="ECO:0000259" key="13">
    <source>
        <dbReference type="PROSITE" id="PS50262"/>
    </source>
</evidence>
<dbReference type="GO" id="GO:0005886">
    <property type="term" value="C:plasma membrane"/>
    <property type="evidence" value="ECO:0007669"/>
    <property type="project" value="UniProtKB-SubCell"/>
</dbReference>
<protein>
    <recommendedName>
        <fullName evidence="13">G-protein coupled receptors family 1 profile domain-containing protein</fullName>
    </recommendedName>
</protein>
<dbReference type="SUPFAM" id="SSF81321">
    <property type="entry name" value="Family A G protein-coupled receptor-like"/>
    <property type="match status" value="1"/>
</dbReference>
<feature type="transmembrane region" description="Helical" evidence="12">
    <location>
        <begin position="113"/>
        <end position="137"/>
    </location>
</feature>
<feature type="transmembrane region" description="Helical" evidence="12">
    <location>
        <begin position="39"/>
        <end position="70"/>
    </location>
</feature>
<dbReference type="Ensembl" id="ENSPMGT00000001530.1">
    <property type="protein sequence ID" value="ENSPMGP00000001440.1"/>
    <property type="gene ID" value="ENSPMGG00000001283.1"/>
</dbReference>
<evidence type="ECO:0000256" key="6">
    <source>
        <dbReference type="ARBA" id="ARBA00023136"/>
    </source>
</evidence>
<keyword evidence="9" id="KW-0325">Glycoprotein</keyword>
<evidence type="ECO:0000256" key="7">
    <source>
        <dbReference type="ARBA" id="ARBA00023157"/>
    </source>
</evidence>
<comment type="subcellular location">
    <subcellularLocation>
        <location evidence="1">Cell membrane</location>
        <topology evidence="1">Multi-pass membrane protein</topology>
    </subcellularLocation>
</comment>
<dbReference type="FunFam" id="1.20.1070.10:FF:000069">
    <property type="entry name" value="Prokineticin receptor 2"/>
    <property type="match status" value="1"/>
</dbReference>
<keyword evidence="15" id="KW-1185">Reference proteome</keyword>
<evidence type="ECO:0000256" key="9">
    <source>
        <dbReference type="ARBA" id="ARBA00023180"/>
    </source>
</evidence>
<dbReference type="Gene3D" id="1.20.1070.10">
    <property type="entry name" value="Rhodopsin 7-helix transmembrane proteins"/>
    <property type="match status" value="1"/>
</dbReference>
<evidence type="ECO:0000256" key="2">
    <source>
        <dbReference type="ARBA" id="ARBA00022475"/>
    </source>
</evidence>
<dbReference type="PROSITE" id="PS00237">
    <property type="entry name" value="G_PROTEIN_RECEP_F1_1"/>
    <property type="match status" value="1"/>
</dbReference>
<keyword evidence="5 11" id="KW-0297">G-protein coupled receptor</keyword>
<evidence type="ECO:0000256" key="5">
    <source>
        <dbReference type="ARBA" id="ARBA00023040"/>
    </source>
</evidence>
<evidence type="ECO:0000256" key="10">
    <source>
        <dbReference type="ARBA" id="ARBA00023224"/>
    </source>
</evidence>
<keyword evidence="4 12" id="KW-1133">Transmembrane helix</keyword>
<comment type="similarity">
    <text evidence="11">Belongs to the G-protein coupled receptor 1 family.</text>
</comment>
<feature type="transmembrane region" description="Helical" evidence="12">
    <location>
        <begin position="82"/>
        <end position="101"/>
    </location>
</feature>
<feature type="domain" description="G-protein coupled receptors family 1 profile" evidence="13">
    <location>
        <begin position="61"/>
        <end position="321"/>
    </location>
</feature>
<proteinExistence type="inferred from homology"/>
<feature type="transmembrane region" description="Helical" evidence="12">
    <location>
        <begin position="262"/>
        <end position="282"/>
    </location>
</feature>
<evidence type="ECO:0000256" key="12">
    <source>
        <dbReference type="SAM" id="Phobius"/>
    </source>
</evidence>
<evidence type="ECO:0000256" key="11">
    <source>
        <dbReference type="RuleBase" id="RU000688"/>
    </source>
</evidence>
<reference evidence="14" key="1">
    <citation type="submission" date="2025-08" db="UniProtKB">
        <authorList>
            <consortium name="Ensembl"/>
        </authorList>
    </citation>
    <scope>IDENTIFICATION</scope>
</reference>
<accession>A0A3B3ZA19</accession>
<dbReference type="PRINTS" id="PR00237">
    <property type="entry name" value="GPCRRHODOPSN"/>
</dbReference>
<evidence type="ECO:0000313" key="15">
    <source>
        <dbReference type="Proteomes" id="UP000261520"/>
    </source>
</evidence>
<dbReference type="PANTHER" id="PTHR24238">
    <property type="entry name" value="G-PROTEIN COUPLED RECEPTOR"/>
    <property type="match status" value="1"/>
</dbReference>
<dbReference type="Pfam" id="PF00001">
    <property type="entry name" value="7tm_1"/>
    <property type="match status" value="1"/>
</dbReference>
<keyword evidence="6 12" id="KW-0472">Membrane</keyword>
<sequence>MWRTQESWLSPGSVLAQSWLSPGLSQVSLEDVDVPGGLVFMWASVMMAVVLVLIMAVCGLGNLVLMWSLVRSGGLRSLADRLVLNLALSDALVALCCPLLLDYYTVRGLSWRFGASGCAIIGYVRALSLHVSTNVLLGIAVDRYLAIMHPLRPRCHRSWPVLLGVWLVPALVSVPVVLTSAQTQFSGADGVLKTFCGQVWSVDLQTLYQSYFLSVMILQFLFPVGVMTFCYIQVCRELWFKTVPGFQTSQIQLRLRRRRRTVLVLVLVLAAYVACWSPYYVFSVLRDFHASFMSTQRHALTVFYAVDCLAMSNAVLNTLSFVWVKKPNRTRTRTGLRLRTFIKTKSSLEDNRTTSNRGDRDLERTILDLV</sequence>
<feature type="transmembrane region" description="Helical" evidence="12">
    <location>
        <begin position="302"/>
        <end position="324"/>
    </location>
</feature>
<keyword evidence="7" id="KW-1015">Disulfide bond</keyword>
<dbReference type="GO" id="GO:0008188">
    <property type="term" value="F:neuropeptide receptor activity"/>
    <property type="evidence" value="ECO:0007669"/>
    <property type="project" value="TreeGrafter"/>
</dbReference>
<keyword evidence="3 11" id="KW-0812">Transmembrane</keyword>
<organism evidence="14 15">
    <name type="scientific">Periophthalmus magnuspinnatus</name>
    <dbReference type="NCBI Taxonomy" id="409849"/>
    <lineage>
        <taxon>Eukaryota</taxon>
        <taxon>Metazoa</taxon>
        <taxon>Chordata</taxon>
        <taxon>Craniata</taxon>
        <taxon>Vertebrata</taxon>
        <taxon>Euteleostomi</taxon>
        <taxon>Actinopterygii</taxon>
        <taxon>Neopterygii</taxon>
        <taxon>Teleostei</taxon>
        <taxon>Neoteleostei</taxon>
        <taxon>Acanthomorphata</taxon>
        <taxon>Gobiaria</taxon>
        <taxon>Gobiiformes</taxon>
        <taxon>Gobioidei</taxon>
        <taxon>Gobiidae</taxon>
        <taxon>Oxudercinae</taxon>
        <taxon>Periophthalmus</taxon>
    </lineage>
</organism>
<keyword evidence="8 11" id="KW-0675">Receptor</keyword>
<evidence type="ECO:0000256" key="1">
    <source>
        <dbReference type="ARBA" id="ARBA00004651"/>
    </source>
</evidence>
<dbReference type="InterPro" id="IPR017452">
    <property type="entry name" value="GPCR_Rhodpsn_7TM"/>
</dbReference>
<dbReference type="InterPro" id="IPR000276">
    <property type="entry name" value="GPCR_Rhodpsn"/>
</dbReference>
<name>A0A3B3ZA19_9GOBI</name>
<evidence type="ECO:0000256" key="8">
    <source>
        <dbReference type="ARBA" id="ARBA00023170"/>
    </source>
</evidence>